<dbReference type="PROSITE" id="PS50158">
    <property type="entry name" value="ZF_CCHC"/>
    <property type="match status" value="1"/>
</dbReference>
<keyword evidence="6" id="KW-1185">Reference proteome</keyword>
<evidence type="ECO:0000256" key="3">
    <source>
        <dbReference type="SAM" id="MobiDB-lite"/>
    </source>
</evidence>
<sequence length="282" mass="32104">MVPRGRAKIKAPEPFEGDRSKARGFIYHLFLLFSSQPDAYASDQLRVVTALSYLGDTTAWYRELITENAMRAGRWITWQAFEEDFLSTFGPIEEEADSGILLQGLAWDTREPIDKFNAEFTRLAYQSGIRDDRALVLLYQMKLPEQLREQINLTCPAPATFMEWASRATELNHKWHSNRALNQLAGRSGRRTGNNRRTETPRINATQAQPLSKEERDKARREGLCFECKKPGHIARACPLRKERTRPTARIREVKEDDDLADTTVAGTANVIQATDISVSGF</sequence>
<keyword evidence="2" id="KW-0862">Zinc</keyword>
<dbReference type="InterPro" id="IPR001878">
    <property type="entry name" value="Znf_CCHC"/>
</dbReference>
<evidence type="ECO:0000256" key="1">
    <source>
        <dbReference type="ARBA" id="ARBA00022664"/>
    </source>
</evidence>
<feature type="domain" description="CCHC-type" evidence="4">
    <location>
        <begin position="225"/>
        <end position="239"/>
    </location>
</feature>
<dbReference type="SMART" id="SM00343">
    <property type="entry name" value="ZnF_C2HC"/>
    <property type="match status" value="1"/>
</dbReference>
<dbReference type="AlphaFoldDB" id="A0A5C2RXH3"/>
<dbReference type="Pfam" id="PF03732">
    <property type="entry name" value="Retrotrans_gag"/>
    <property type="match status" value="1"/>
</dbReference>
<reference evidence="5" key="1">
    <citation type="journal article" date="2018" name="Genome Biol. Evol.">
        <title>Genomics and development of Lentinus tigrinus, a white-rot wood-decaying mushroom with dimorphic fruiting bodies.</title>
        <authorList>
            <person name="Wu B."/>
            <person name="Xu Z."/>
            <person name="Knudson A."/>
            <person name="Carlson A."/>
            <person name="Chen N."/>
            <person name="Kovaka S."/>
            <person name="LaButti K."/>
            <person name="Lipzen A."/>
            <person name="Pennachio C."/>
            <person name="Riley R."/>
            <person name="Schakwitz W."/>
            <person name="Umezawa K."/>
            <person name="Ohm R.A."/>
            <person name="Grigoriev I.V."/>
            <person name="Nagy L.G."/>
            <person name="Gibbons J."/>
            <person name="Hibbett D."/>
        </authorList>
    </citation>
    <scope>NUCLEOTIDE SEQUENCE [LARGE SCALE GENOMIC DNA]</scope>
    <source>
        <strain evidence="5">ALCF2SS1-6</strain>
    </source>
</reference>
<organism evidence="5 6">
    <name type="scientific">Lentinus tigrinus ALCF2SS1-6</name>
    <dbReference type="NCBI Taxonomy" id="1328759"/>
    <lineage>
        <taxon>Eukaryota</taxon>
        <taxon>Fungi</taxon>
        <taxon>Dikarya</taxon>
        <taxon>Basidiomycota</taxon>
        <taxon>Agaricomycotina</taxon>
        <taxon>Agaricomycetes</taxon>
        <taxon>Polyporales</taxon>
        <taxon>Polyporaceae</taxon>
        <taxon>Lentinus</taxon>
    </lineage>
</organism>
<dbReference type="EMBL" id="ML122293">
    <property type="protein sequence ID" value="RPD55760.1"/>
    <property type="molecule type" value="Genomic_DNA"/>
</dbReference>
<evidence type="ECO:0000259" key="4">
    <source>
        <dbReference type="PROSITE" id="PS50158"/>
    </source>
</evidence>
<dbReference type="InterPro" id="IPR032567">
    <property type="entry name" value="RTL1-rel"/>
</dbReference>
<dbReference type="GO" id="GO:0006397">
    <property type="term" value="P:mRNA processing"/>
    <property type="evidence" value="ECO:0007669"/>
    <property type="project" value="UniProtKB-KW"/>
</dbReference>
<dbReference type="InterPro" id="IPR036875">
    <property type="entry name" value="Znf_CCHC_sf"/>
</dbReference>
<accession>A0A5C2RXH3</accession>
<dbReference type="GO" id="GO:0003676">
    <property type="term" value="F:nucleic acid binding"/>
    <property type="evidence" value="ECO:0007669"/>
    <property type="project" value="InterPro"/>
</dbReference>
<gene>
    <name evidence="5" type="ORF">L227DRAFT_509506</name>
</gene>
<keyword evidence="2" id="KW-0863">Zinc-finger</keyword>
<dbReference type="OrthoDB" id="2728997at2759"/>
<dbReference type="InterPro" id="IPR005162">
    <property type="entry name" value="Retrotrans_gag_dom"/>
</dbReference>
<name>A0A5C2RXH3_9APHY</name>
<dbReference type="Gene3D" id="4.10.60.10">
    <property type="entry name" value="Zinc finger, CCHC-type"/>
    <property type="match status" value="1"/>
</dbReference>
<proteinExistence type="predicted"/>
<evidence type="ECO:0000313" key="5">
    <source>
        <dbReference type="EMBL" id="RPD55760.1"/>
    </source>
</evidence>
<keyword evidence="2" id="KW-0479">Metal-binding</keyword>
<evidence type="ECO:0000313" key="6">
    <source>
        <dbReference type="Proteomes" id="UP000313359"/>
    </source>
</evidence>
<dbReference type="Proteomes" id="UP000313359">
    <property type="component" value="Unassembled WGS sequence"/>
</dbReference>
<dbReference type="PANTHER" id="PTHR15503:SF22">
    <property type="entry name" value="TRANSPOSON TY3-I GAG POLYPROTEIN"/>
    <property type="match status" value="1"/>
</dbReference>
<dbReference type="SUPFAM" id="SSF57756">
    <property type="entry name" value="Retrovirus zinc finger-like domains"/>
    <property type="match status" value="1"/>
</dbReference>
<protein>
    <recommendedName>
        <fullName evidence="4">CCHC-type domain-containing protein</fullName>
    </recommendedName>
</protein>
<dbReference type="PANTHER" id="PTHR15503">
    <property type="entry name" value="LDOC1 RELATED"/>
    <property type="match status" value="1"/>
</dbReference>
<keyword evidence="1" id="KW-0507">mRNA processing</keyword>
<feature type="region of interest" description="Disordered" evidence="3">
    <location>
        <begin position="183"/>
        <end position="216"/>
    </location>
</feature>
<dbReference type="GO" id="GO:0008270">
    <property type="term" value="F:zinc ion binding"/>
    <property type="evidence" value="ECO:0007669"/>
    <property type="project" value="UniProtKB-KW"/>
</dbReference>
<dbReference type="Pfam" id="PF00098">
    <property type="entry name" value="zf-CCHC"/>
    <property type="match status" value="1"/>
</dbReference>
<evidence type="ECO:0000256" key="2">
    <source>
        <dbReference type="PROSITE-ProRule" id="PRU00047"/>
    </source>
</evidence>